<dbReference type="OrthoDB" id="8478808at2"/>
<keyword evidence="2" id="KW-1185">Reference proteome</keyword>
<evidence type="ECO:0000313" key="2">
    <source>
        <dbReference type="Proteomes" id="UP000304912"/>
    </source>
</evidence>
<sequence length="204" mass="22778">MLNVIVTDIFGKTPALNRIIARLSGEVKVVDPYEGTFNRFRDEAEAYNSFCRQGGLQSYTHALCNSVKYNDQPQYYIGFGIGAAALWRASAHPALSRARAGIAFYGAQIRHFAQVSPRFPMTLVLPDYDSSYSVGQIVEKVSRHNFVTVKRTAMGEGFMNIQSANYSSFGFEKYCRALARQSLYYANTSADVSAKSFQECIRQG</sequence>
<gene>
    <name evidence="1" type="ORF">FBQ74_15075</name>
</gene>
<dbReference type="KEGG" id="salk:FBQ74_15075"/>
<proteinExistence type="predicted"/>
<dbReference type="Proteomes" id="UP000304912">
    <property type="component" value="Chromosome"/>
</dbReference>
<dbReference type="EMBL" id="CP039852">
    <property type="protein sequence ID" value="QCZ94707.1"/>
    <property type="molecule type" value="Genomic_DNA"/>
</dbReference>
<evidence type="ECO:0008006" key="3">
    <source>
        <dbReference type="Google" id="ProtNLM"/>
    </source>
</evidence>
<dbReference type="AlphaFoldDB" id="A0A5B7YGE6"/>
<reference evidence="1 2" key="1">
    <citation type="submission" date="2019-04" db="EMBL/GenBank/DDBJ databases">
        <title>Salinimonas iocasae sp. nov., a halophilic bacterium isolated from the outer tube casing of tubeworms in Okinawa Trough.</title>
        <authorList>
            <person name="Zhang H."/>
            <person name="Wang H."/>
            <person name="Li C."/>
        </authorList>
    </citation>
    <scope>NUCLEOTIDE SEQUENCE [LARGE SCALE GENOMIC DNA]</scope>
    <source>
        <strain evidence="1 2">KX18D6</strain>
    </source>
</reference>
<accession>A0A5B7YGE6</accession>
<evidence type="ECO:0000313" key="1">
    <source>
        <dbReference type="EMBL" id="QCZ94707.1"/>
    </source>
</evidence>
<name>A0A5B7YGE6_9ALTE</name>
<dbReference type="RefSeq" id="WP_139757443.1">
    <property type="nucleotide sequence ID" value="NZ_CP039852.1"/>
</dbReference>
<organism evidence="1 2">
    <name type="scientific">Salinimonas iocasae</name>
    <dbReference type="NCBI Taxonomy" id="2572577"/>
    <lineage>
        <taxon>Bacteria</taxon>
        <taxon>Pseudomonadati</taxon>
        <taxon>Pseudomonadota</taxon>
        <taxon>Gammaproteobacteria</taxon>
        <taxon>Alteromonadales</taxon>
        <taxon>Alteromonadaceae</taxon>
        <taxon>Alteromonas/Salinimonas group</taxon>
        <taxon>Salinimonas</taxon>
    </lineage>
</organism>
<protein>
    <recommendedName>
        <fullName evidence="3">Dienelactone hydrolase domain-containing protein</fullName>
    </recommendedName>
</protein>